<feature type="domain" description="BTB" evidence="2">
    <location>
        <begin position="28"/>
        <end position="111"/>
    </location>
</feature>
<evidence type="ECO:0000313" key="4">
    <source>
        <dbReference type="Proteomes" id="UP000076881"/>
    </source>
</evidence>
<feature type="region of interest" description="Disordered" evidence="1">
    <location>
        <begin position="125"/>
        <end position="168"/>
    </location>
</feature>
<dbReference type="AlphaFoldDB" id="A0A168F5F8"/>
<evidence type="ECO:0000259" key="2">
    <source>
        <dbReference type="PROSITE" id="PS50097"/>
    </source>
</evidence>
<dbReference type="PANTHER" id="PTHR47843:SF5">
    <property type="entry name" value="BTB_POZ DOMAIN PROTEIN"/>
    <property type="match status" value="1"/>
</dbReference>
<dbReference type="Gene3D" id="3.30.710.10">
    <property type="entry name" value="Potassium Channel Kv1.1, Chain A"/>
    <property type="match status" value="1"/>
</dbReference>
<evidence type="ECO:0000313" key="3">
    <source>
        <dbReference type="EMBL" id="OAA74691.1"/>
    </source>
</evidence>
<sequence length="353" mass="38251">MSQPADHSASSQAAGSVLAQLMLSEEYSDFSFSCRGEVFQVHKAIVCPQSSVIQAAVKSGFKASIPANFCVSAADRFARSENCMLNMDAFAPELVRRFIQFLYTKDYNAIDISSEGAQSVVNANTDENATTNGGENANESATTVNDANSTDTSSKAVKHASKGKEVERPEIRDPVFRTILAHTRMNAMGDYYNVPELVKLANTRINVTLSSASPDAPWVPGLPVLAETAPEIVNNEGLSEVLTAAVAENIGTILTMGTLEDSPLMTPFCLEVLKKCNATSQALSETLSYKVRTLNEVNTKYQKAADQALQQKMAMTTVSSVNKCRTVGCKGRFECFFDQSSGRLRCQHCKAKH</sequence>
<keyword evidence="4" id="KW-1185">Reference proteome</keyword>
<dbReference type="Proteomes" id="UP000076881">
    <property type="component" value="Unassembled WGS sequence"/>
</dbReference>
<comment type="caution">
    <text evidence="3">The sequence shown here is derived from an EMBL/GenBank/DDBJ whole genome shotgun (WGS) entry which is preliminary data.</text>
</comment>
<protein>
    <submittedName>
        <fullName evidence="3">BTB/POZ fold domain containing protein</fullName>
    </submittedName>
</protein>
<organism evidence="3 4">
    <name type="scientific">Akanthomyces lecanii RCEF 1005</name>
    <dbReference type="NCBI Taxonomy" id="1081108"/>
    <lineage>
        <taxon>Eukaryota</taxon>
        <taxon>Fungi</taxon>
        <taxon>Dikarya</taxon>
        <taxon>Ascomycota</taxon>
        <taxon>Pezizomycotina</taxon>
        <taxon>Sordariomycetes</taxon>
        <taxon>Hypocreomycetidae</taxon>
        <taxon>Hypocreales</taxon>
        <taxon>Cordycipitaceae</taxon>
        <taxon>Akanthomyces</taxon>
        <taxon>Cordyceps confragosa</taxon>
    </lineage>
</organism>
<dbReference type="Pfam" id="PF00651">
    <property type="entry name" value="BTB"/>
    <property type="match status" value="1"/>
</dbReference>
<dbReference type="STRING" id="1081108.A0A168F5F8"/>
<dbReference type="PANTHER" id="PTHR47843">
    <property type="entry name" value="BTB DOMAIN-CONTAINING PROTEIN-RELATED"/>
    <property type="match status" value="1"/>
</dbReference>
<evidence type="ECO:0000256" key="1">
    <source>
        <dbReference type="SAM" id="MobiDB-lite"/>
    </source>
</evidence>
<feature type="compositionally biased region" description="Polar residues" evidence="1">
    <location>
        <begin position="125"/>
        <end position="155"/>
    </location>
</feature>
<dbReference type="EMBL" id="AZHF01000006">
    <property type="protein sequence ID" value="OAA74691.1"/>
    <property type="molecule type" value="Genomic_DNA"/>
</dbReference>
<dbReference type="InterPro" id="IPR011333">
    <property type="entry name" value="SKP1/BTB/POZ_sf"/>
</dbReference>
<dbReference type="SUPFAM" id="SSF54695">
    <property type="entry name" value="POZ domain"/>
    <property type="match status" value="1"/>
</dbReference>
<dbReference type="CDD" id="cd18186">
    <property type="entry name" value="BTB_POZ_ZBTB_KLHL-like"/>
    <property type="match status" value="1"/>
</dbReference>
<dbReference type="InterPro" id="IPR000210">
    <property type="entry name" value="BTB/POZ_dom"/>
</dbReference>
<dbReference type="OrthoDB" id="6359816at2759"/>
<name>A0A168F5F8_CORDF</name>
<reference evidence="3 4" key="1">
    <citation type="journal article" date="2016" name="Genome Biol. Evol.">
        <title>Divergent and convergent evolution of fungal pathogenicity.</title>
        <authorList>
            <person name="Shang Y."/>
            <person name="Xiao G."/>
            <person name="Zheng P."/>
            <person name="Cen K."/>
            <person name="Zhan S."/>
            <person name="Wang C."/>
        </authorList>
    </citation>
    <scope>NUCLEOTIDE SEQUENCE [LARGE SCALE GENOMIC DNA]</scope>
    <source>
        <strain evidence="3 4">RCEF 1005</strain>
    </source>
</reference>
<dbReference type="PROSITE" id="PS50097">
    <property type="entry name" value="BTB"/>
    <property type="match status" value="1"/>
</dbReference>
<proteinExistence type="predicted"/>
<gene>
    <name evidence="3" type="ORF">LEL_08272</name>
</gene>
<accession>A0A168F5F8</accession>